<dbReference type="Proteomes" id="UP000807309">
    <property type="component" value="Unassembled WGS sequence"/>
</dbReference>
<organism evidence="2 3">
    <name type="scientific">Nocardia abscessus</name>
    <dbReference type="NCBI Taxonomy" id="120957"/>
    <lineage>
        <taxon>Bacteria</taxon>
        <taxon>Bacillati</taxon>
        <taxon>Actinomycetota</taxon>
        <taxon>Actinomycetes</taxon>
        <taxon>Mycobacteriales</taxon>
        <taxon>Nocardiaceae</taxon>
        <taxon>Nocardia</taxon>
    </lineage>
</organism>
<sequence>MTATANHLHPTWARTPEPGTASPGVSTVVLVIDATDPVPVRTLPAAAARLGPGDRLVVAVLHPPTRLTLNARLVAWQNTQRARAATAALAPLLIRIDHHGLLTRGIEVHTLGCTYRRGWRPRHHRIAGALLRLCRLHHADQLVLAHSPDAGLLTDTTGHQLTQRAPADLRVHHVTTTPDRRS</sequence>
<protein>
    <recommendedName>
        <fullName evidence="4">UspA domain-containing protein</fullName>
    </recommendedName>
</protein>
<proteinExistence type="predicted"/>
<evidence type="ECO:0000313" key="2">
    <source>
        <dbReference type="EMBL" id="MBF6226574.1"/>
    </source>
</evidence>
<keyword evidence="3" id="KW-1185">Reference proteome</keyword>
<gene>
    <name evidence="2" type="ORF">IU470_15875</name>
</gene>
<name>A0ABS0CD68_9NOCA</name>
<evidence type="ECO:0008006" key="4">
    <source>
        <dbReference type="Google" id="ProtNLM"/>
    </source>
</evidence>
<dbReference type="EMBL" id="JADLRE010000011">
    <property type="protein sequence ID" value="MBF6226574.1"/>
    <property type="molecule type" value="Genomic_DNA"/>
</dbReference>
<evidence type="ECO:0000313" key="3">
    <source>
        <dbReference type="Proteomes" id="UP000807309"/>
    </source>
</evidence>
<comment type="caution">
    <text evidence="2">The sequence shown here is derived from an EMBL/GenBank/DDBJ whole genome shotgun (WGS) entry which is preliminary data.</text>
</comment>
<accession>A0ABS0CD68</accession>
<dbReference type="RefSeq" id="WP_195033687.1">
    <property type="nucleotide sequence ID" value="NZ_JADLRE010000011.1"/>
</dbReference>
<reference evidence="2 3" key="1">
    <citation type="submission" date="2020-10" db="EMBL/GenBank/DDBJ databases">
        <title>Identification of Nocardia species via Next-generation sequencing and recognition of intraspecies genetic diversity.</title>
        <authorList>
            <person name="Li P."/>
            <person name="Li P."/>
            <person name="Lu B."/>
        </authorList>
    </citation>
    <scope>NUCLEOTIDE SEQUENCE [LARGE SCALE GENOMIC DNA]</scope>
    <source>
        <strain evidence="2 3">N-11</strain>
    </source>
</reference>
<evidence type="ECO:0000256" key="1">
    <source>
        <dbReference type="SAM" id="MobiDB-lite"/>
    </source>
</evidence>
<feature type="region of interest" description="Disordered" evidence="1">
    <location>
        <begin position="1"/>
        <end position="21"/>
    </location>
</feature>